<dbReference type="AlphaFoldDB" id="A0A9W6JG97"/>
<evidence type="ECO:0000313" key="3">
    <source>
        <dbReference type="Proteomes" id="UP001143364"/>
    </source>
</evidence>
<proteinExistence type="predicted"/>
<keyword evidence="3" id="KW-1185">Reference proteome</keyword>
<dbReference type="EMBL" id="BSFK01000010">
    <property type="protein sequence ID" value="GLK76682.1"/>
    <property type="molecule type" value="Genomic_DNA"/>
</dbReference>
<sequence>MRRLVVIGCGYTARRFVALHGAGFDAVDVTARSPDKAAALAADGLRAHSFDGSSLAPALKEALERATHLLVSAPPDDHGDPTLRAARDVLRSAPDLAWIGYLSTIGVYADAGGGWVDEATPPEADSVRGARRIAVEREWLALGRDAGVAVQVFRLAGIYGPGRNQIENLKAGTAKRLVKPGQVFNRIHVDDIATALAAGIARPQAGPIVNVTDDEPAPPQDVVAYAAELLGVPPPPEAAFETADISPMARSFYSSNKRVANRALREAFGVALAYPTYREGIAALTREG</sequence>
<dbReference type="Proteomes" id="UP001143364">
    <property type="component" value="Unassembled WGS sequence"/>
</dbReference>
<dbReference type="PANTHER" id="PTHR43574">
    <property type="entry name" value="EPIMERASE-RELATED"/>
    <property type="match status" value="1"/>
</dbReference>
<reference evidence="2" key="2">
    <citation type="submission" date="2023-01" db="EMBL/GenBank/DDBJ databases">
        <authorList>
            <person name="Sun Q."/>
            <person name="Evtushenko L."/>
        </authorList>
    </citation>
    <scope>NUCLEOTIDE SEQUENCE</scope>
    <source>
        <strain evidence="2">VKM B-2555</strain>
    </source>
</reference>
<evidence type="ECO:0000313" key="2">
    <source>
        <dbReference type="EMBL" id="GLK76682.1"/>
    </source>
</evidence>
<dbReference type="CDD" id="cd05266">
    <property type="entry name" value="SDR_a4"/>
    <property type="match status" value="1"/>
</dbReference>
<dbReference type="RefSeq" id="WP_271204555.1">
    <property type="nucleotide sequence ID" value="NZ_BSFK01000010.1"/>
</dbReference>
<dbReference type="Gene3D" id="3.40.50.720">
    <property type="entry name" value="NAD(P)-binding Rossmann-like Domain"/>
    <property type="match status" value="1"/>
</dbReference>
<dbReference type="InterPro" id="IPR036291">
    <property type="entry name" value="NAD(P)-bd_dom_sf"/>
</dbReference>
<evidence type="ECO:0000256" key="1">
    <source>
        <dbReference type="ARBA" id="ARBA00023027"/>
    </source>
</evidence>
<reference evidence="2" key="1">
    <citation type="journal article" date="2014" name="Int. J. Syst. Evol. Microbiol.">
        <title>Complete genome sequence of Corynebacterium casei LMG S-19264T (=DSM 44701T), isolated from a smear-ripened cheese.</title>
        <authorList>
            <consortium name="US DOE Joint Genome Institute (JGI-PGF)"/>
            <person name="Walter F."/>
            <person name="Albersmeier A."/>
            <person name="Kalinowski J."/>
            <person name="Ruckert C."/>
        </authorList>
    </citation>
    <scope>NUCLEOTIDE SEQUENCE</scope>
    <source>
        <strain evidence="2">VKM B-2555</strain>
    </source>
</reference>
<protein>
    <submittedName>
        <fullName evidence="2">NAD(P)-dependent oxidoreductase</fullName>
    </submittedName>
</protein>
<name>A0A9W6JG97_9HYPH</name>
<organism evidence="2 3">
    <name type="scientific">Methylopila jiangsuensis</name>
    <dbReference type="NCBI Taxonomy" id="586230"/>
    <lineage>
        <taxon>Bacteria</taxon>
        <taxon>Pseudomonadati</taxon>
        <taxon>Pseudomonadota</taxon>
        <taxon>Alphaproteobacteria</taxon>
        <taxon>Hyphomicrobiales</taxon>
        <taxon>Methylopilaceae</taxon>
        <taxon>Methylopila</taxon>
    </lineage>
</organism>
<gene>
    <name evidence="2" type="ORF">GCM10008171_19360</name>
</gene>
<keyword evidence="1" id="KW-0520">NAD</keyword>
<dbReference type="SUPFAM" id="SSF51735">
    <property type="entry name" value="NAD(P)-binding Rossmann-fold domains"/>
    <property type="match status" value="1"/>
</dbReference>
<accession>A0A9W6JG97</accession>
<comment type="caution">
    <text evidence="2">The sequence shown here is derived from an EMBL/GenBank/DDBJ whole genome shotgun (WGS) entry which is preliminary data.</text>
</comment>